<dbReference type="RefSeq" id="WP_344659686.1">
    <property type="nucleotide sequence ID" value="NZ_BAAAQM010000031.1"/>
</dbReference>
<dbReference type="EMBL" id="BAAAQM010000031">
    <property type="protein sequence ID" value="GAA1983508.1"/>
    <property type="molecule type" value="Genomic_DNA"/>
</dbReference>
<name>A0ABP5DRJ7_9ACTN</name>
<evidence type="ECO:0000313" key="2">
    <source>
        <dbReference type="Proteomes" id="UP001499854"/>
    </source>
</evidence>
<organism evidence="1 2">
    <name type="scientific">Catenulispora subtropica</name>
    <dbReference type="NCBI Taxonomy" id="450798"/>
    <lineage>
        <taxon>Bacteria</taxon>
        <taxon>Bacillati</taxon>
        <taxon>Actinomycetota</taxon>
        <taxon>Actinomycetes</taxon>
        <taxon>Catenulisporales</taxon>
        <taxon>Catenulisporaceae</taxon>
        <taxon>Catenulispora</taxon>
    </lineage>
</organism>
<evidence type="ECO:0000313" key="1">
    <source>
        <dbReference type="EMBL" id="GAA1983508.1"/>
    </source>
</evidence>
<reference evidence="2" key="1">
    <citation type="journal article" date="2019" name="Int. J. Syst. Evol. Microbiol.">
        <title>The Global Catalogue of Microorganisms (GCM) 10K type strain sequencing project: providing services to taxonomists for standard genome sequencing and annotation.</title>
        <authorList>
            <consortium name="The Broad Institute Genomics Platform"/>
            <consortium name="The Broad Institute Genome Sequencing Center for Infectious Disease"/>
            <person name="Wu L."/>
            <person name="Ma J."/>
        </authorList>
    </citation>
    <scope>NUCLEOTIDE SEQUENCE [LARGE SCALE GENOMIC DNA]</scope>
    <source>
        <strain evidence="2">JCM 16013</strain>
    </source>
</reference>
<sequence>MSVEALEELPDGPVTGPDGVAVRLGVTKTTAVGPPLDVGPDDFVAGEASLGALLLVKTMRLFQVHVLRVKPWTVTVMSAAPDSKVVYLRHPTEEEARRAALEIVRSVQTHGVAGF</sequence>
<keyword evidence="2" id="KW-1185">Reference proteome</keyword>
<proteinExistence type="predicted"/>
<protein>
    <submittedName>
        <fullName evidence="1">Uncharacterized protein</fullName>
    </submittedName>
</protein>
<comment type="caution">
    <text evidence="1">The sequence shown here is derived from an EMBL/GenBank/DDBJ whole genome shotgun (WGS) entry which is preliminary data.</text>
</comment>
<gene>
    <name evidence="1" type="ORF">GCM10009838_51560</name>
</gene>
<dbReference type="Proteomes" id="UP001499854">
    <property type="component" value="Unassembled WGS sequence"/>
</dbReference>
<accession>A0ABP5DRJ7</accession>